<keyword evidence="6 17" id="KW-0963">Cytoplasm</keyword>
<evidence type="ECO:0000256" key="6">
    <source>
        <dbReference type="ARBA" id="ARBA00022490"/>
    </source>
</evidence>
<evidence type="ECO:0000256" key="11">
    <source>
        <dbReference type="ARBA" id="ARBA00022960"/>
    </source>
</evidence>
<dbReference type="NCBIfam" id="NF010478">
    <property type="entry name" value="PRK13903.1"/>
    <property type="match status" value="1"/>
</dbReference>
<keyword evidence="14 17" id="KW-0131">Cell cycle</keyword>
<dbReference type="GO" id="GO:0009252">
    <property type="term" value="P:peptidoglycan biosynthetic process"/>
    <property type="evidence" value="ECO:0007669"/>
    <property type="project" value="UniProtKB-UniRule"/>
</dbReference>
<keyword evidence="11 17" id="KW-0133">Cell shape</keyword>
<dbReference type="InterPro" id="IPR036318">
    <property type="entry name" value="FAD-bd_PCMH-like_sf"/>
</dbReference>
<evidence type="ECO:0000256" key="5">
    <source>
        <dbReference type="ARBA" id="ARBA00010485"/>
    </source>
</evidence>
<accession>A0A2L2BMY0</accession>
<feature type="active site" evidence="17">
    <location>
        <position position="169"/>
    </location>
</feature>
<dbReference type="PROSITE" id="PS51387">
    <property type="entry name" value="FAD_PCMH"/>
    <property type="match status" value="1"/>
</dbReference>
<dbReference type="GO" id="GO:0071555">
    <property type="term" value="P:cell wall organization"/>
    <property type="evidence" value="ECO:0007669"/>
    <property type="project" value="UniProtKB-KW"/>
</dbReference>
<feature type="active site" evidence="17">
    <location>
        <position position="390"/>
    </location>
</feature>
<organism evidence="19 20">
    <name type="scientific">Pontimonas salivibrio</name>
    <dbReference type="NCBI Taxonomy" id="1159327"/>
    <lineage>
        <taxon>Bacteria</taxon>
        <taxon>Bacillati</taxon>
        <taxon>Actinomycetota</taxon>
        <taxon>Actinomycetes</taxon>
        <taxon>Micrococcales</taxon>
        <taxon>Microbacteriaceae</taxon>
        <taxon>Pontimonas</taxon>
    </lineage>
</organism>
<evidence type="ECO:0000256" key="7">
    <source>
        <dbReference type="ARBA" id="ARBA00022618"/>
    </source>
</evidence>
<dbReference type="AlphaFoldDB" id="A0A2L2BMY0"/>
<evidence type="ECO:0000256" key="3">
    <source>
        <dbReference type="ARBA" id="ARBA00004496"/>
    </source>
</evidence>
<evidence type="ECO:0000256" key="1">
    <source>
        <dbReference type="ARBA" id="ARBA00001974"/>
    </source>
</evidence>
<proteinExistence type="inferred from homology"/>
<dbReference type="Gene3D" id="3.30.465.10">
    <property type="match status" value="1"/>
</dbReference>
<dbReference type="Pfam" id="PF02873">
    <property type="entry name" value="MurB_C"/>
    <property type="match status" value="1"/>
</dbReference>
<dbReference type="InterPro" id="IPR016167">
    <property type="entry name" value="FAD-bd_PCMH_sub1"/>
</dbReference>
<keyword evidence="7 17" id="KW-0132">Cell division</keyword>
<dbReference type="UniPathway" id="UPA00219"/>
<keyword evidence="12 17" id="KW-0573">Peptidoglycan synthesis</keyword>
<dbReference type="GO" id="GO:0005829">
    <property type="term" value="C:cytosol"/>
    <property type="evidence" value="ECO:0007669"/>
    <property type="project" value="TreeGrafter"/>
</dbReference>
<evidence type="ECO:0000313" key="20">
    <source>
        <dbReference type="Proteomes" id="UP000243077"/>
    </source>
</evidence>
<dbReference type="Pfam" id="PF01565">
    <property type="entry name" value="FAD_binding_4"/>
    <property type="match status" value="1"/>
</dbReference>
<dbReference type="InterPro" id="IPR016169">
    <property type="entry name" value="FAD-bd_PCMH_sub2"/>
</dbReference>
<dbReference type="InterPro" id="IPR036635">
    <property type="entry name" value="MurB_C_sf"/>
</dbReference>
<keyword evidence="10 17" id="KW-0521">NADP</keyword>
<sequence length="399" mass="42180">MNSGVGPVVSPRFSDLTTLAIGGEIGHYHHLTSRKKAVAAARSVWESGDEWMALGGGSNLVVSDEGFPGHVLHVAWRGKRLKAQPDGSVLLTVQAGEDWDQLVAYTVSEGLCGLESLSGIPGTVGASVIQNIGAYGHEISEVLDHVDFLEWPTAAETTLTGADLALGHRSSVMKTGERQGLVLSVTFRLTKSDKSLPIAYPQVSDALGVELGDSVSLEKLRETVLSLRRSKGMVHDEADPDSWSVGSFFINPVVTERFAHSLPSDAPKWLLDENTHTVISLDAEDAATADLDADLFAEQGESNAGAIPKGAPSVKEAPSEARVKLSAAWLIEHSGIPKGFQLPGGKARVSTKHTLAITNPGGANAEDVGSLARYIRTHVANTFGVVLQPEPTLVGIPLD</sequence>
<dbReference type="InterPro" id="IPR011601">
    <property type="entry name" value="MurB_C"/>
</dbReference>
<comment type="function">
    <text evidence="2 17">Cell wall formation.</text>
</comment>
<dbReference type="SUPFAM" id="SSF56176">
    <property type="entry name" value="FAD-binding/transporter-associated domain-like"/>
    <property type="match status" value="1"/>
</dbReference>
<comment type="pathway">
    <text evidence="4 17">Cell wall biogenesis; peptidoglycan biosynthesis.</text>
</comment>
<dbReference type="NCBIfam" id="TIGR00179">
    <property type="entry name" value="murB"/>
    <property type="match status" value="1"/>
</dbReference>
<evidence type="ECO:0000313" key="19">
    <source>
        <dbReference type="EMBL" id="AVG23025.1"/>
    </source>
</evidence>
<dbReference type="Gene3D" id="3.30.43.10">
    <property type="entry name" value="Uridine Diphospho-n-acetylenolpyruvylglucosamine Reductase, domain 2"/>
    <property type="match status" value="1"/>
</dbReference>
<keyword evidence="15 17" id="KW-0961">Cell wall biogenesis/degradation</keyword>
<evidence type="ECO:0000256" key="8">
    <source>
        <dbReference type="ARBA" id="ARBA00022630"/>
    </source>
</evidence>
<keyword evidence="8 17" id="KW-0285">Flavoprotein</keyword>
<dbReference type="GO" id="GO:0008360">
    <property type="term" value="P:regulation of cell shape"/>
    <property type="evidence" value="ECO:0007669"/>
    <property type="project" value="UniProtKB-KW"/>
</dbReference>
<evidence type="ECO:0000256" key="15">
    <source>
        <dbReference type="ARBA" id="ARBA00023316"/>
    </source>
</evidence>
<evidence type="ECO:0000256" key="2">
    <source>
        <dbReference type="ARBA" id="ARBA00003921"/>
    </source>
</evidence>
<dbReference type="EC" id="1.3.1.98" evidence="17"/>
<evidence type="ECO:0000256" key="9">
    <source>
        <dbReference type="ARBA" id="ARBA00022827"/>
    </source>
</evidence>
<dbReference type="InterPro" id="IPR016166">
    <property type="entry name" value="FAD-bd_PCMH"/>
</dbReference>
<comment type="subcellular location">
    <subcellularLocation>
        <location evidence="3 17">Cytoplasm</location>
    </subcellularLocation>
</comment>
<keyword evidence="9 17" id="KW-0274">FAD</keyword>
<evidence type="ECO:0000256" key="13">
    <source>
        <dbReference type="ARBA" id="ARBA00023002"/>
    </source>
</evidence>
<feature type="domain" description="FAD-binding PCMH-type" evidence="18">
    <location>
        <begin position="21"/>
        <end position="192"/>
    </location>
</feature>
<dbReference type="GO" id="GO:0051301">
    <property type="term" value="P:cell division"/>
    <property type="evidence" value="ECO:0007669"/>
    <property type="project" value="UniProtKB-KW"/>
</dbReference>
<dbReference type="EMBL" id="CP026923">
    <property type="protein sequence ID" value="AVG23025.1"/>
    <property type="molecule type" value="Genomic_DNA"/>
</dbReference>
<dbReference type="GO" id="GO:0008762">
    <property type="term" value="F:UDP-N-acetylmuramate dehydrogenase activity"/>
    <property type="evidence" value="ECO:0007669"/>
    <property type="project" value="UniProtKB-UniRule"/>
</dbReference>
<dbReference type="Gene3D" id="3.90.78.10">
    <property type="entry name" value="UDP-N-acetylenolpyruvoylglucosamine reductase, C-terminal domain"/>
    <property type="match status" value="1"/>
</dbReference>
<dbReference type="InterPro" id="IPR003170">
    <property type="entry name" value="MurB"/>
</dbReference>
<gene>
    <name evidence="17" type="primary">murB</name>
    <name evidence="19" type="ORF">C3B54_1114</name>
</gene>
<evidence type="ECO:0000256" key="12">
    <source>
        <dbReference type="ARBA" id="ARBA00022984"/>
    </source>
</evidence>
<evidence type="ECO:0000256" key="16">
    <source>
        <dbReference type="ARBA" id="ARBA00048914"/>
    </source>
</evidence>
<reference evidence="19 20" key="1">
    <citation type="submission" date="2018-02" db="EMBL/GenBank/DDBJ databases">
        <title>Complete genome of the streamlined marine actinobacterium Pontimonas salivibrio CL-TW6 adapted to coastal planktonic lifestype.</title>
        <authorList>
            <person name="Cho B.C."/>
            <person name="Hardies S.C."/>
            <person name="Jang G.I."/>
            <person name="Hwang C.Y."/>
        </authorList>
    </citation>
    <scope>NUCLEOTIDE SEQUENCE [LARGE SCALE GENOMIC DNA]</scope>
    <source>
        <strain evidence="19 20">CL-TW6</strain>
    </source>
</reference>
<keyword evidence="13 17" id="KW-0560">Oxidoreductase</keyword>
<dbReference type="PANTHER" id="PTHR21071">
    <property type="entry name" value="UDP-N-ACETYLENOLPYRUVOYLGLUCOSAMINE REDUCTASE"/>
    <property type="match status" value="1"/>
</dbReference>
<evidence type="ECO:0000256" key="17">
    <source>
        <dbReference type="HAMAP-Rule" id="MF_00037"/>
    </source>
</evidence>
<protein>
    <recommendedName>
        <fullName evidence="17">UDP-N-acetylenolpyruvoylglucosamine reductase</fullName>
        <ecNumber evidence="17">1.3.1.98</ecNumber>
    </recommendedName>
    <alternativeName>
        <fullName evidence="17">UDP-N-acetylmuramate dehydrogenase</fullName>
    </alternativeName>
</protein>
<evidence type="ECO:0000256" key="14">
    <source>
        <dbReference type="ARBA" id="ARBA00023306"/>
    </source>
</evidence>
<evidence type="ECO:0000259" key="18">
    <source>
        <dbReference type="PROSITE" id="PS51387"/>
    </source>
</evidence>
<dbReference type="HAMAP" id="MF_00037">
    <property type="entry name" value="MurB"/>
    <property type="match status" value="1"/>
</dbReference>
<dbReference type="GO" id="GO:0071949">
    <property type="term" value="F:FAD binding"/>
    <property type="evidence" value="ECO:0007669"/>
    <property type="project" value="InterPro"/>
</dbReference>
<name>A0A2L2BMY0_9MICO</name>
<dbReference type="PANTHER" id="PTHR21071:SF4">
    <property type="entry name" value="UDP-N-ACETYLENOLPYRUVOYLGLUCOSAMINE REDUCTASE"/>
    <property type="match status" value="1"/>
</dbReference>
<feature type="active site" description="Proton donor" evidence="17">
    <location>
        <position position="247"/>
    </location>
</feature>
<evidence type="ECO:0000256" key="10">
    <source>
        <dbReference type="ARBA" id="ARBA00022857"/>
    </source>
</evidence>
<comment type="similarity">
    <text evidence="5 17">Belongs to the MurB family.</text>
</comment>
<evidence type="ECO:0000256" key="4">
    <source>
        <dbReference type="ARBA" id="ARBA00004752"/>
    </source>
</evidence>
<dbReference type="Proteomes" id="UP000243077">
    <property type="component" value="Chromosome"/>
</dbReference>
<dbReference type="SUPFAM" id="SSF56194">
    <property type="entry name" value="Uridine diphospho-N-Acetylenolpyruvylglucosamine reductase, MurB, C-terminal domain"/>
    <property type="match status" value="1"/>
</dbReference>
<keyword evidence="20" id="KW-1185">Reference proteome</keyword>
<comment type="catalytic activity">
    <reaction evidence="16 17">
        <text>UDP-N-acetyl-alpha-D-muramate + NADP(+) = UDP-N-acetyl-3-O-(1-carboxyvinyl)-alpha-D-glucosamine + NADPH + H(+)</text>
        <dbReference type="Rhea" id="RHEA:12248"/>
        <dbReference type="ChEBI" id="CHEBI:15378"/>
        <dbReference type="ChEBI" id="CHEBI:57783"/>
        <dbReference type="ChEBI" id="CHEBI:58349"/>
        <dbReference type="ChEBI" id="CHEBI:68483"/>
        <dbReference type="ChEBI" id="CHEBI:70757"/>
        <dbReference type="EC" id="1.3.1.98"/>
    </reaction>
</comment>
<dbReference type="KEGG" id="psai:C3B54_1114"/>
<comment type="cofactor">
    <cofactor evidence="1 17">
        <name>FAD</name>
        <dbReference type="ChEBI" id="CHEBI:57692"/>
    </cofactor>
</comment>
<dbReference type="InterPro" id="IPR006094">
    <property type="entry name" value="Oxid_FAD_bind_N"/>
</dbReference>